<gene>
    <name evidence="1" type="ordered locus">Aazo_1165</name>
</gene>
<dbReference type="STRING" id="551115.Aazo_1165"/>
<dbReference type="Proteomes" id="UP000001511">
    <property type="component" value="Chromosome"/>
</dbReference>
<reference evidence="1 2" key="1">
    <citation type="journal article" date="2010" name="PLoS ONE">
        <title>Genome erosion in a nitrogen-fixing vertically transmitted endosymbiotic multicellular cyanobacterium.</title>
        <authorList>
            <person name="Ran L."/>
            <person name="Larsson J."/>
            <person name="Vigil-Stenman T."/>
            <person name="Nylander J.A."/>
            <person name="Ininbergs K."/>
            <person name="Zheng W.W."/>
            <person name="Lapidus A."/>
            <person name="Lowry S."/>
            <person name="Haselkorn R."/>
            <person name="Bergman B."/>
        </authorList>
    </citation>
    <scope>NUCLEOTIDE SEQUENCE [LARGE SCALE GENOMIC DNA]</scope>
    <source>
        <strain evidence="1 2">0708</strain>
    </source>
</reference>
<dbReference type="HOGENOM" id="CLU_2992218_0_0_3"/>
<keyword evidence="2" id="KW-1185">Reference proteome</keyword>
<sequence>MMPKTLMIDVLMQQSEALFVEELLQVRAKVDALIQVKSYPVAKIWNTRSHSLEWLER</sequence>
<evidence type="ECO:0000313" key="1">
    <source>
        <dbReference type="EMBL" id="ADI63487.1"/>
    </source>
</evidence>
<organism evidence="1 2">
    <name type="scientific">Nostoc azollae (strain 0708)</name>
    <name type="common">Anabaena azollae (strain 0708)</name>
    <dbReference type="NCBI Taxonomy" id="551115"/>
    <lineage>
        <taxon>Bacteria</taxon>
        <taxon>Bacillati</taxon>
        <taxon>Cyanobacteriota</taxon>
        <taxon>Cyanophyceae</taxon>
        <taxon>Nostocales</taxon>
        <taxon>Nostocaceae</taxon>
        <taxon>Trichormus</taxon>
    </lineage>
</organism>
<dbReference type="AlphaFoldDB" id="D7E364"/>
<protein>
    <submittedName>
        <fullName evidence="1">Uncharacterized protein</fullName>
    </submittedName>
</protein>
<evidence type="ECO:0000313" key="2">
    <source>
        <dbReference type="Proteomes" id="UP000001511"/>
    </source>
</evidence>
<dbReference type="EMBL" id="CP002059">
    <property type="protein sequence ID" value="ADI63487.1"/>
    <property type="molecule type" value="Genomic_DNA"/>
</dbReference>
<accession>D7E364</accession>
<proteinExistence type="predicted"/>
<dbReference type="KEGG" id="naz:Aazo_1165"/>
<name>D7E364_NOSA0</name>